<feature type="domain" description="Crinkler effector protein N-terminal" evidence="4">
    <location>
        <begin position="6"/>
        <end position="108"/>
    </location>
</feature>
<evidence type="ECO:0000259" key="4">
    <source>
        <dbReference type="Pfam" id="PF20147"/>
    </source>
</evidence>
<dbReference type="Proteomes" id="UP000078512">
    <property type="component" value="Unassembled WGS sequence"/>
</dbReference>
<protein>
    <recommendedName>
        <fullName evidence="4">Crinkler effector protein N-terminal domain-containing protein</fullName>
    </recommendedName>
</protein>
<comment type="subcellular location">
    <subcellularLocation>
        <location evidence="1">Host cell</location>
    </subcellularLocation>
    <subcellularLocation>
        <location evidence="2">Secreted</location>
    </subcellularLocation>
</comment>
<dbReference type="GO" id="GO:0043657">
    <property type="term" value="C:host cell"/>
    <property type="evidence" value="ECO:0007669"/>
    <property type="project" value="UniProtKB-SubCell"/>
</dbReference>
<sequence length="126" mass="13991">MIVNRLNLFCLVDGQSTFNAFPVEIESNKTIGDLKDLIKGQKTPRFDGVAANELTLWHVSIAADDDDDDGLPVLLDSVPEKKKLRVTHELSDIFNEKPAKRMIHIIVQRPPQGNAVRALLSMAPCT</sequence>
<evidence type="ECO:0000313" key="5">
    <source>
        <dbReference type="EMBL" id="OAQ27464.1"/>
    </source>
</evidence>
<dbReference type="EMBL" id="KV442057">
    <property type="protein sequence ID" value="OAQ27464.1"/>
    <property type="molecule type" value="Genomic_DNA"/>
</dbReference>
<evidence type="ECO:0000256" key="1">
    <source>
        <dbReference type="ARBA" id="ARBA00004340"/>
    </source>
</evidence>
<dbReference type="Pfam" id="PF20147">
    <property type="entry name" value="Crinkler"/>
    <property type="match status" value="1"/>
</dbReference>
<keyword evidence="6" id="KW-1185">Reference proteome</keyword>
<accession>A0A197JT18</accession>
<organism evidence="5 6">
    <name type="scientific">Linnemannia elongata AG-77</name>
    <dbReference type="NCBI Taxonomy" id="1314771"/>
    <lineage>
        <taxon>Eukaryota</taxon>
        <taxon>Fungi</taxon>
        <taxon>Fungi incertae sedis</taxon>
        <taxon>Mucoromycota</taxon>
        <taxon>Mortierellomycotina</taxon>
        <taxon>Mortierellomycetes</taxon>
        <taxon>Mortierellales</taxon>
        <taxon>Mortierellaceae</taxon>
        <taxon>Linnemannia</taxon>
    </lineage>
</organism>
<reference evidence="5 6" key="1">
    <citation type="submission" date="2016-05" db="EMBL/GenBank/DDBJ databases">
        <title>Genome sequencing reveals origins of a unique bacterial endosymbiosis in the earliest lineages of terrestrial Fungi.</title>
        <authorList>
            <consortium name="DOE Joint Genome Institute"/>
            <person name="Uehling J."/>
            <person name="Gryganskyi A."/>
            <person name="Hameed K."/>
            <person name="Tschaplinski T."/>
            <person name="Misztal P."/>
            <person name="Wu S."/>
            <person name="Desiro A."/>
            <person name="Vande Pol N."/>
            <person name="Du Z.-Y."/>
            <person name="Zienkiewicz A."/>
            <person name="Zienkiewicz K."/>
            <person name="Morin E."/>
            <person name="Tisserant E."/>
            <person name="Splivallo R."/>
            <person name="Hainaut M."/>
            <person name="Henrissat B."/>
            <person name="Ohm R."/>
            <person name="Kuo A."/>
            <person name="Yan J."/>
            <person name="Lipzen A."/>
            <person name="Nolan M."/>
            <person name="Labutti K."/>
            <person name="Barry K."/>
            <person name="Goldstein A."/>
            <person name="Labbe J."/>
            <person name="Schadt C."/>
            <person name="Tuskan G."/>
            <person name="Grigoriev I."/>
            <person name="Martin F."/>
            <person name="Vilgalys R."/>
            <person name="Bonito G."/>
        </authorList>
    </citation>
    <scope>NUCLEOTIDE SEQUENCE [LARGE SCALE GENOMIC DNA]</scope>
    <source>
        <strain evidence="5 6">AG-77</strain>
    </source>
</reference>
<dbReference type="GO" id="GO:0005576">
    <property type="term" value="C:extracellular region"/>
    <property type="evidence" value="ECO:0007669"/>
    <property type="project" value="UniProtKB-SubCell"/>
</dbReference>
<dbReference type="AlphaFoldDB" id="A0A197JT18"/>
<dbReference type="OrthoDB" id="2673191at2759"/>
<evidence type="ECO:0000313" key="6">
    <source>
        <dbReference type="Proteomes" id="UP000078512"/>
    </source>
</evidence>
<evidence type="ECO:0000256" key="3">
    <source>
        <dbReference type="ARBA" id="ARBA00022525"/>
    </source>
</evidence>
<keyword evidence="3" id="KW-0964">Secreted</keyword>
<proteinExistence type="predicted"/>
<evidence type="ECO:0000256" key="2">
    <source>
        <dbReference type="ARBA" id="ARBA00004613"/>
    </source>
</evidence>
<name>A0A197JT18_9FUNG</name>
<gene>
    <name evidence="5" type="ORF">K457DRAFT_636312</name>
</gene>
<dbReference type="InterPro" id="IPR045379">
    <property type="entry name" value="Crinkler_N"/>
</dbReference>